<dbReference type="PROSITE" id="PS00211">
    <property type="entry name" value="ABC_TRANSPORTER_1"/>
    <property type="match status" value="1"/>
</dbReference>
<dbReference type="EMBL" id="JAYMFF010000011">
    <property type="protein sequence ID" value="MEC4176070.1"/>
    <property type="molecule type" value="Genomic_DNA"/>
</dbReference>
<keyword evidence="6" id="KW-1185">Reference proteome</keyword>
<proteinExistence type="predicted"/>
<feature type="region of interest" description="Disordered" evidence="3">
    <location>
        <begin position="506"/>
        <end position="590"/>
    </location>
</feature>
<comment type="caution">
    <text evidence="5">The sequence shown here is derived from an EMBL/GenBank/DDBJ whole genome shotgun (WGS) entry which is preliminary data.</text>
</comment>
<dbReference type="Proteomes" id="UP001349994">
    <property type="component" value="Unassembled WGS sequence"/>
</dbReference>
<dbReference type="PANTHER" id="PTHR42855">
    <property type="entry name" value="ABC TRANSPORTER ATP-BINDING SUBUNIT"/>
    <property type="match status" value="1"/>
</dbReference>
<dbReference type="GO" id="GO:0005524">
    <property type="term" value="F:ATP binding"/>
    <property type="evidence" value="ECO:0007669"/>
    <property type="project" value="UniProtKB-KW"/>
</dbReference>
<evidence type="ECO:0000313" key="5">
    <source>
        <dbReference type="EMBL" id="MEC4176070.1"/>
    </source>
</evidence>
<keyword evidence="1" id="KW-0547">Nucleotide-binding</keyword>
<dbReference type="Gene3D" id="3.40.50.300">
    <property type="entry name" value="P-loop containing nucleotide triphosphate hydrolases"/>
    <property type="match status" value="2"/>
</dbReference>
<dbReference type="Pfam" id="PF00005">
    <property type="entry name" value="ABC_tran"/>
    <property type="match status" value="2"/>
</dbReference>
<dbReference type="InterPro" id="IPR027417">
    <property type="entry name" value="P-loop_NTPase"/>
</dbReference>
<dbReference type="RefSeq" id="WP_338210167.1">
    <property type="nucleotide sequence ID" value="NZ_JAYMFF010000011.1"/>
</dbReference>
<evidence type="ECO:0000256" key="3">
    <source>
        <dbReference type="SAM" id="MobiDB-lite"/>
    </source>
</evidence>
<evidence type="ECO:0000259" key="4">
    <source>
        <dbReference type="PROSITE" id="PS50893"/>
    </source>
</evidence>
<reference evidence="5 6" key="1">
    <citation type="submission" date="2024-01" db="EMBL/GenBank/DDBJ databases">
        <title>novel species in genus Adlercreutzia.</title>
        <authorList>
            <person name="Liu X."/>
        </authorList>
    </citation>
    <scope>NUCLEOTIDE SEQUENCE [LARGE SCALE GENOMIC DNA]</scope>
    <source>
        <strain evidence="5 6">R7</strain>
    </source>
</reference>
<dbReference type="InterPro" id="IPR032781">
    <property type="entry name" value="ABC_tran_Xtn"/>
</dbReference>
<accession>A0ABU6II08</accession>
<dbReference type="InterPro" id="IPR003593">
    <property type="entry name" value="AAA+_ATPase"/>
</dbReference>
<dbReference type="PANTHER" id="PTHR42855:SF1">
    <property type="entry name" value="ABC TRANSPORTER DOMAIN-CONTAINING PROTEIN"/>
    <property type="match status" value="1"/>
</dbReference>
<name>A0ABU6II08_9ACTN</name>
<dbReference type="InterPro" id="IPR017871">
    <property type="entry name" value="ABC_transporter-like_CS"/>
</dbReference>
<dbReference type="InterPro" id="IPR003439">
    <property type="entry name" value="ABC_transporter-like_ATP-bd"/>
</dbReference>
<sequence>MAFLLGCEKVRVEFPTKTVFTELSLGVDEGARIGIVGQNGDGKSTLLRVLAGDVEVDDGRVIRTRGVSVGVLGQTDDLRDEDTVEHAVVGDVPEYEWAGSARTRAIIAGLLGDVAWDAPVSTLSGGQRRRVDLARLLIGDWDVLMLDEPTNHLDVRAITWLADHLKTRWRPGSGALLVVTHDRWFLDEVCQAMWEVQGQRVWPFEGGFSAYIMQRVERDRLQALAEQKRQNALRRELAWLSRGARARATKPKFHVAAAQALIADVPPLRNELELKRMAMARLGKQVVDLQGATLRFGDRVILDDVDWIIGPGDRYGIVGANGIGKTTLLRIIQGLQPLDRGRVKIGQTVRFAVLSQHLGELTKLGNDRVRQVIARYSRRTMLDGKEMTPGQLLERLGFTKDDQNEPVCDLSGGQKRRLALMLILLDEPNVLILDEPGNDLDTDMLAAVESLLDGWPGTLLLVTHDRYLMERVTDHQFALIDGKVRHLPGGVDEYLRLEEEAGVARSVTINSGKDTGNSSEKGSGSTPGDASGKGSGSIPGDASGKGSGSTPGDASGKGSGSGSVGGGFSRPATPDTSRSPSVPALSGGEQRTLRKLMTSNEKKIATLKGKIEAKQLEMAAADQSDYLVLTAMQEEIADFETQIEALELEWFEAAEKLGE</sequence>
<protein>
    <submittedName>
        <fullName evidence="5">ABC-F family ATP-binding cassette domain-containing protein</fullName>
    </submittedName>
</protein>
<feature type="domain" description="ABC transporter" evidence="4">
    <location>
        <begin position="5"/>
        <end position="223"/>
    </location>
</feature>
<feature type="domain" description="ABC transporter" evidence="4">
    <location>
        <begin position="287"/>
        <end position="506"/>
    </location>
</feature>
<evidence type="ECO:0000256" key="1">
    <source>
        <dbReference type="ARBA" id="ARBA00022741"/>
    </source>
</evidence>
<dbReference type="SMART" id="SM00382">
    <property type="entry name" value="AAA"/>
    <property type="match status" value="2"/>
</dbReference>
<evidence type="ECO:0000256" key="2">
    <source>
        <dbReference type="ARBA" id="ARBA00022840"/>
    </source>
</evidence>
<dbReference type="InterPro" id="IPR051309">
    <property type="entry name" value="ABCF_ATPase"/>
</dbReference>
<feature type="compositionally biased region" description="Gly residues" evidence="3">
    <location>
        <begin position="531"/>
        <end position="568"/>
    </location>
</feature>
<dbReference type="PROSITE" id="PS50893">
    <property type="entry name" value="ABC_TRANSPORTER_2"/>
    <property type="match status" value="2"/>
</dbReference>
<dbReference type="Pfam" id="PF12848">
    <property type="entry name" value="ABC_tran_Xtn"/>
    <property type="match status" value="1"/>
</dbReference>
<evidence type="ECO:0000313" key="6">
    <source>
        <dbReference type="Proteomes" id="UP001349994"/>
    </source>
</evidence>
<keyword evidence="2 5" id="KW-0067">ATP-binding</keyword>
<dbReference type="CDD" id="cd03221">
    <property type="entry name" value="ABCF_EF-3"/>
    <property type="match status" value="2"/>
</dbReference>
<feature type="compositionally biased region" description="Polar residues" evidence="3">
    <location>
        <begin position="507"/>
        <end position="528"/>
    </location>
</feature>
<organism evidence="5 6">
    <name type="scientific">Adlercreutzia wanghongyangiae</name>
    <dbReference type="NCBI Taxonomy" id="3111451"/>
    <lineage>
        <taxon>Bacteria</taxon>
        <taxon>Bacillati</taxon>
        <taxon>Actinomycetota</taxon>
        <taxon>Coriobacteriia</taxon>
        <taxon>Eggerthellales</taxon>
        <taxon>Eggerthellaceae</taxon>
        <taxon>Adlercreutzia</taxon>
    </lineage>
</organism>
<dbReference type="SUPFAM" id="SSF52540">
    <property type="entry name" value="P-loop containing nucleoside triphosphate hydrolases"/>
    <property type="match status" value="2"/>
</dbReference>
<gene>
    <name evidence="5" type="ORF">VIN30_06380</name>
</gene>